<organism evidence="1 2">
    <name type="scientific">Circinella minor</name>
    <dbReference type="NCBI Taxonomy" id="1195481"/>
    <lineage>
        <taxon>Eukaryota</taxon>
        <taxon>Fungi</taxon>
        <taxon>Fungi incertae sedis</taxon>
        <taxon>Mucoromycota</taxon>
        <taxon>Mucoromycotina</taxon>
        <taxon>Mucoromycetes</taxon>
        <taxon>Mucorales</taxon>
        <taxon>Lichtheimiaceae</taxon>
        <taxon>Circinella</taxon>
    </lineage>
</organism>
<evidence type="ECO:0000313" key="2">
    <source>
        <dbReference type="Proteomes" id="UP000646827"/>
    </source>
</evidence>
<proteinExistence type="predicted"/>
<dbReference type="AlphaFoldDB" id="A0A8H7VLF3"/>
<dbReference type="InterPro" id="IPR032675">
    <property type="entry name" value="LRR_dom_sf"/>
</dbReference>
<reference evidence="1 2" key="1">
    <citation type="submission" date="2020-12" db="EMBL/GenBank/DDBJ databases">
        <title>Metabolic potential, ecology and presence of endohyphal bacteria is reflected in genomic diversity of Mucoromycotina.</title>
        <authorList>
            <person name="Muszewska A."/>
            <person name="Okrasinska A."/>
            <person name="Steczkiewicz K."/>
            <person name="Drgas O."/>
            <person name="Orlowska M."/>
            <person name="Perlinska-Lenart U."/>
            <person name="Aleksandrzak-Piekarczyk T."/>
            <person name="Szatraj K."/>
            <person name="Zielenkiewicz U."/>
            <person name="Pilsyk S."/>
            <person name="Malc E."/>
            <person name="Mieczkowski P."/>
            <person name="Kruszewska J.S."/>
            <person name="Biernat P."/>
            <person name="Pawlowska J."/>
        </authorList>
    </citation>
    <scope>NUCLEOTIDE SEQUENCE [LARGE SCALE GENOMIC DNA]</scope>
    <source>
        <strain evidence="1 2">CBS 142.35</strain>
    </source>
</reference>
<dbReference type="OrthoDB" id="2238410at2759"/>
<name>A0A8H7VLF3_9FUNG</name>
<sequence length="567" mass="64357">MQNSSENHLSNVPGVRMDLLNSLPLELLISIFAQLPWSDRRSCLCASRAWRNWMLKVPQVWWYVEVTRAHANAIYNLLPKIGRHIEVLVLNFNPNRFMTPMARGVFKSLKTLKILANKPPGESHMEHDLCLNALRKVSTTLTDLHIDFKLTPAPPTFTEIRVTCPNLVKLGYHVSYFKSNQAELNSTATIDTSKLVELDIGTNKAAISIVEMNALLQQYPDLKKLTITKFPYQHILNIVPRHIPNLEFFKFNRDKNAHYQDDRFPETLPPIRTLSMHTGKLTSLILMEDDFATPMPWDALKSILEQAAPTLQQLHCCFHFTNPRFTKLLGPDPPQFDFPELTRLKCSVGEGKSQKYVASLICNAPKLVAVTIRNYARVQRTADQILDALISLESLTWLELLEQAPKPLNGKKLIDLFKKHAGLKNKAPLQYVSLSGLFVTSDILLALAKVTTLRGVDIGSCGPLLDKFIRALKRLPHFHEIHFMNVRTVTNETLPKFAQLTKLKKVVLLACKKINDTGLYKLLNSSQSLKVLEISKGTARSSKFEEFAKGKLEKLSIDPYFDDSCIW</sequence>
<dbReference type="SUPFAM" id="SSF81383">
    <property type="entry name" value="F-box domain"/>
    <property type="match status" value="1"/>
</dbReference>
<dbReference type="EMBL" id="JAEPRB010000035">
    <property type="protein sequence ID" value="KAG2224945.1"/>
    <property type="molecule type" value="Genomic_DNA"/>
</dbReference>
<dbReference type="GO" id="GO:0031146">
    <property type="term" value="P:SCF-dependent proteasomal ubiquitin-dependent protein catabolic process"/>
    <property type="evidence" value="ECO:0007669"/>
    <property type="project" value="TreeGrafter"/>
</dbReference>
<dbReference type="InterPro" id="IPR036047">
    <property type="entry name" value="F-box-like_dom_sf"/>
</dbReference>
<dbReference type="PANTHER" id="PTHR13318">
    <property type="entry name" value="PARTNER OF PAIRED, ISOFORM B-RELATED"/>
    <property type="match status" value="1"/>
</dbReference>
<dbReference type="Proteomes" id="UP000646827">
    <property type="component" value="Unassembled WGS sequence"/>
</dbReference>
<evidence type="ECO:0000313" key="1">
    <source>
        <dbReference type="EMBL" id="KAG2224945.1"/>
    </source>
</evidence>
<dbReference type="SUPFAM" id="SSF52047">
    <property type="entry name" value="RNI-like"/>
    <property type="match status" value="2"/>
</dbReference>
<gene>
    <name evidence="1" type="ORF">INT45_010894</name>
</gene>
<dbReference type="Gene3D" id="3.80.10.10">
    <property type="entry name" value="Ribonuclease Inhibitor"/>
    <property type="match status" value="1"/>
</dbReference>
<keyword evidence="2" id="KW-1185">Reference proteome</keyword>
<protein>
    <recommendedName>
        <fullName evidence="3">F-box domain-containing protein</fullName>
    </recommendedName>
</protein>
<accession>A0A8H7VLF3</accession>
<dbReference type="GO" id="GO:0019005">
    <property type="term" value="C:SCF ubiquitin ligase complex"/>
    <property type="evidence" value="ECO:0007669"/>
    <property type="project" value="TreeGrafter"/>
</dbReference>
<dbReference type="PANTHER" id="PTHR13318:SF190">
    <property type="entry name" value="PARTNER OF PAIRED, ISOFORM B"/>
    <property type="match status" value="1"/>
</dbReference>
<comment type="caution">
    <text evidence="1">The sequence shown here is derived from an EMBL/GenBank/DDBJ whole genome shotgun (WGS) entry which is preliminary data.</text>
</comment>
<evidence type="ECO:0008006" key="3">
    <source>
        <dbReference type="Google" id="ProtNLM"/>
    </source>
</evidence>